<dbReference type="EMBL" id="UINC01109330">
    <property type="protein sequence ID" value="SVC76079.1"/>
    <property type="molecule type" value="Genomic_DNA"/>
</dbReference>
<reference evidence="1" key="1">
    <citation type="submission" date="2018-05" db="EMBL/GenBank/DDBJ databases">
        <authorList>
            <person name="Lanie J.A."/>
            <person name="Ng W.-L."/>
            <person name="Kazmierczak K.M."/>
            <person name="Andrzejewski T.M."/>
            <person name="Davidsen T.M."/>
            <person name="Wayne K.J."/>
            <person name="Tettelin H."/>
            <person name="Glass J.I."/>
            <person name="Rusch D."/>
            <person name="Podicherti R."/>
            <person name="Tsui H.-C.T."/>
            <person name="Winkler M.E."/>
        </authorList>
    </citation>
    <scope>NUCLEOTIDE SEQUENCE</scope>
</reference>
<protein>
    <recommendedName>
        <fullName evidence="2">Phytanoyl-CoA dioxygenase</fullName>
    </recommendedName>
</protein>
<proteinExistence type="predicted"/>
<name>A0A382PRU7_9ZZZZ</name>
<evidence type="ECO:0000313" key="1">
    <source>
        <dbReference type="EMBL" id="SVC76079.1"/>
    </source>
</evidence>
<dbReference type="SUPFAM" id="SSF51197">
    <property type="entry name" value="Clavaminate synthase-like"/>
    <property type="match status" value="1"/>
</dbReference>
<dbReference type="PANTHER" id="PTHR20883:SF49">
    <property type="entry name" value="PHYTANOYL-COA DIOXYGENASE"/>
    <property type="match status" value="1"/>
</dbReference>
<sequence length="278" mass="32139">MRTITREEVETYQRDGVLLLQNMFDKDWIELLNKGLDANCESPTERSRIWDKDDSGHIMFYDTLAWREIEEYKKFIFNSPAAQICGQLMNAKNINFFFDAVFVRSSGTKFETPWHQDEPYWSIEGYDACTLWMPLVPVKKKNSLSFVPGSHSLKSVFNQYNFGDLTGNPKDQVDFSKIADQEFPDINADPERFGVVSWEMQPGDCVAFNGRTMHGGSGKLDNDRDLRVFTTKWLGDDVRIKFRNCGMDPDFSSLMIEKGLKSGDRPDTDLYPRVWTRG</sequence>
<dbReference type="Gene3D" id="2.60.120.620">
    <property type="entry name" value="q2cbj1_9rhob like domain"/>
    <property type="match status" value="1"/>
</dbReference>
<organism evidence="1">
    <name type="scientific">marine metagenome</name>
    <dbReference type="NCBI Taxonomy" id="408172"/>
    <lineage>
        <taxon>unclassified sequences</taxon>
        <taxon>metagenomes</taxon>
        <taxon>ecological metagenomes</taxon>
    </lineage>
</organism>
<gene>
    <name evidence="1" type="ORF">METZ01_LOCUS328933</name>
</gene>
<dbReference type="AlphaFoldDB" id="A0A382PRU7"/>
<dbReference type="Pfam" id="PF05721">
    <property type="entry name" value="PhyH"/>
    <property type="match status" value="1"/>
</dbReference>
<accession>A0A382PRU7</accession>
<dbReference type="PANTHER" id="PTHR20883">
    <property type="entry name" value="PHYTANOYL-COA DIOXYGENASE DOMAIN CONTAINING 1"/>
    <property type="match status" value="1"/>
</dbReference>
<evidence type="ECO:0008006" key="2">
    <source>
        <dbReference type="Google" id="ProtNLM"/>
    </source>
</evidence>
<dbReference type="InterPro" id="IPR008775">
    <property type="entry name" value="Phytyl_CoA_dOase-like"/>
</dbReference>